<reference evidence="2 3" key="1">
    <citation type="journal article" date="2014" name="Genome Announc.">
        <title>Genome Sequence of the Microsporidian Species Nematocida sp1 Strain ERTm6 (ATCC PRA-372).</title>
        <authorList>
            <person name="Bakowski M.A."/>
            <person name="Priest M."/>
            <person name="Young S."/>
            <person name="Cuomo C.A."/>
            <person name="Troemel E.R."/>
        </authorList>
    </citation>
    <scope>NUCLEOTIDE SEQUENCE [LARGE SCALE GENOMIC DNA]</scope>
    <source>
        <strain evidence="2 3">ERTm6</strain>
    </source>
</reference>
<comment type="caution">
    <text evidence="2">The sequence shown here is derived from an EMBL/GenBank/DDBJ whole genome shotgun (WGS) entry which is preliminary data.</text>
</comment>
<evidence type="ECO:0000313" key="2">
    <source>
        <dbReference type="EMBL" id="KFG25597.1"/>
    </source>
</evidence>
<dbReference type="AlphaFoldDB" id="A0A086J0C9"/>
<accession>A0A086J0C9</accession>
<name>A0A086J0C9_NEMA1</name>
<evidence type="ECO:0000313" key="3">
    <source>
        <dbReference type="Proteomes" id="UP000054524"/>
    </source>
</evidence>
<dbReference type="EMBL" id="AKIJ01000004">
    <property type="protein sequence ID" value="KFG25597.1"/>
    <property type="molecule type" value="Genomic_DNA"/>
</dbReference>
<dbReference type="Proteomes" id="UP000054524">
    <property type="component" value="Unassembled WGS sequence"/>
</dbReference>
<evidence type="ECO:0000256" key="1">
    <source>
        <dbReference type="SAM" id="MobiDB-lite"/>
    </source>
</evidence>
<dbReference type="GeneID" id="77676548"/>
<feature type="region of interest" description="Disordered" evidence="1">
    <location>
        <begin position="1"/>
        <end position="27"/>
    </location>
</feature>
<dbReference type="RefSeq" id="XP_052904152.1">
    <property type="nucleotide sequence ID" value="XM_053049202.1"/>
</dbReference>
<feature type="region of interest" description="Disordered" evidence="1">
    <location>
        <begin position="323"/>
        <end position="370"/>
    </location>
</feature>
<dbReference type="HOGENOM" id="CLU_809144_0_0_1"/>
<sequence>MEESPLQTHSTSRSQQHSEKSNKSSSLSKMESLLGYYFQTKELPPIQHITVASLVKQKSQGGNQIIIQDRAAIKYEEIAQIKYQYREVVVGSFIKTERLCARYSTTIKLPRVTPEVETKIRVWRQDVQEGIQMANLNNSPNDSAIGLISYLLPTEAKEVVQGHTNINSLLEAVCCFYERKQCSAALAAPFQENFLFIRDYYEAVQRRVLKNQDSSFSDEKTEELVYAAFLDGLTPETVQNSLYVSCRTCKEYVNLLEDIEKRLIEDLQKKYNGREHSKRDTPIVTATLHNPHKERMFCAIHRRYCMHSTEECLLRKKKEQAKSSSAQSLAFKNEPTKDQTEKINDTAHQCVDDATGPEQQESFLSLTARA</sequence>
<keyword evidence="3" id="KW-1185">Reference proteome</keyword>
<proteinExistence type="predicted"/>
<protein>
    <submittedName>
        <fullName evidence="2">Uncharacterized protein</fullName>
    </submittedName>
</protein>
<organism evidence="2 3">
    <name type="scientific">Nematocida ausubeli (strain ATCC PRA-371 / ERTm2)</name>
    <name type="common">Nematode killer fungus</name>
    <dbReference type="NCBI Taxonomy" id="1913371"/>
    <lineage>
        <taxon>Eukaryota</taxon>
        <taxon>Fungi</taxon>
        <taxon>Fungi incertae sedis</taxon>
        <taxon>Microsporidia</taxon>
        <taxon>Nematocida</taxon>
    </lineage>
</organism>
<feature type="compositionally biased region" description="Basic and acidic residues" evidence="1">
    <location>
        <begin position="334"/>
        <end position="345"/>
    </location>
</feature>
<gene>
    <name evidence="2" type="ORF">NESG_01575</name>
</gene>
<feature type="compositionally biased region" description="Polar residues" evidence="1">
    <location>
        <begin position="357"/>
        <end position="370"/>
    </location>
</feature>